<dbReference type="EMBL" id="SIDB01000011">
    <property type="protein sequence ID" value="KAI3425698.1"/>
    <property type="molecule type" value="Genomic_DNA"/>
</dbReference>
<dbReference type="AlphaFoldDB" id="A0A9D4YTE0"/>
<reference evidence="4" key="1">
    <citation type="journal article" date="2019" name="Plant J.">
        <title>Chlorella vulgaris genome assembly and annotation reveals the molecular basis for metabolic acclimation to high light conditions.</title>
        <authorList>
            <person name="Cecchin M."/>
            <person name="Marcolungo L."/>
            <person name="Rossato M."/>
            <person name="Girolomoni L."/>
            <person name="Cosentino E."/>
            <person name="Cuine S."/>
            <person name="Li-Beisson Y."/>
            <person name="Delledonne M."/>
            <person name="Ballottari M."/>
        </authorList>
    </citation>
    <scope>NUCLEOTIDE SEQUENCE</scope>
    <source>
        <strain evidence="4">211/11P</strain>
    </source>
</reference>
<name>A0A9D4YTE0_CHLVU</name>
<organism evidence="4 5">
    <name type="scientific">Chlorella vulgaris</name>
    <name type="common">Green alga</name>
    <dbReference type="NCBI Taxonomy" id="3077"/>
    <lineage>
        <taxon>Eukaryota</taxon>
        <taxon>Viridiplantae</taxon>
        <taxon>Chlorophyta</taxon>
        <taxon>core chlorophytes</taxon>
        <taxon>Trebouxiophyceae</taxon>
        <taxon>Chlorellales</taxon>
        <taxon>Chlorellaceae</taxon>
        <taxon>Chlorella clade</taxon>
        <taxon>Chlorella</taxon>
    </lineage>
</organism>
<feature type="region of interest" description="Disordered" evidence="3">
    <location>
        <begin position="292"/>
        <end position="314"/>
    </location>
</feature>
<reference evidence="4" key="2">
    <citation type="submission" date="2020-11" db="EMBL/GenBank/DDBJ databases">
        <authorList>
            <person name="Cecchin M."/>
            <person name="Marcolungo L."/>
            <person name="Rossato M."/>
            <person name="Girolomoni L."/>
            <person name="Cosentino E."/>
            <person name="Cuine S."/>
            <person name="Li-Beisson Y."/>
            <person name="Delledonne M."/>
            <person name="Ballottari M."/>
        </authorList>
    </citation>
    <scope>NUCLEOTIDE SEQUENCE</scope>
    <source>
        <strain evidence="4">211/11P</strain>
        <tissue evidence="4">Whole cell</tissue>
    </source>
</reference>
<keyword evidence="1" id="KW-0880">Kelch repeat</keyword>
<comment type="caution">
    <text evidence="4">The sequence shown here is derived from an EMBL/GenBank/DDBJ whole genome shotgun (WGS) entry which is preliminary data.</text>
</comment>
<accession>A0A9D4YTE0</accession>
<dbReference type="PANTHER" id="PTHR45632">
    <property type="entry name" value="LD33804P"/>
    <property type="match status" value="1"/>
</dbReference>
<protein>
    <recommendedName>
        <fullName evidence="6">BTB/POZ domain-containing protein</fullName>
    </recommendedName>
</protein>
<evidence type="ECO:0000256" key="1">
    <source>
        <dbReference type="ARBA" id="ARBA00022441"/>
    </source>
</evidence>
<dbReference type="OrthoDB" id="514711at2759"/>
<sequence length="493" mass="52316">MARQRAKPASSDDLLLEPSLVALRKAMASPELPIQSISLHAASVCQKPAEQAEDGPIVSLAGAGAPASDACRISRDLLLLHSRYYQHAVSFGVPPASVSVEFGHRCVTLLVDALRCGSVELGPPSVAELLQAGVYFQVAEVLDAASQYLREQLLESHLCVVLRVALDLQLAGLQAAIESTFLQNFFKLCGQDAAALLKEWGPAKRRELLQSPLLCAPTECCVVETLCRLAKLTSSADAVSLLCCVRFAEMSAQEVAAASLYLQHNAKWVDKRLSTAFAWRLLNARVAADLAPRTQHTSQQPGTNSNGPAVQPAPASFLQTHPARQGLQGGARAAAARTLLWALQTSALREFSGTSMYCTSRHISCSWASPGPSRPLVLQLERGDLPLTAAAQHAGAAGVAASCGGSDWDLQLRLDATGPALTPFPAGFKATCFAFGTEGLFFCPLGPLAAPGPTWWKVGFLSSQLPHALPLASLGGDTCQGRMLLVGWWVPEQ</sequence>
<evidence type="ECO:0000256" key="3">
    <source>
        <dbReference type="SAM" id="MobiDB-lite"/>
    </source>
</evidence>
<dbReference type="Proteomes" id="UP001055712">
    <property type="component" value="Unassembled WGS sequence"/>
</dbReference>
<keyword evidence="5" id="KW-1185">Reference proteome</keyword>
<proteinExistence type="predicted"/>
<evidence type="ECO:0008006" key="6">
    <source>
        <dbReference type="Google" id="ProtNLM"/>
    </source>
</evidence>
<feature type="compositionally biased region" description="Polar residues" evidence="3">
    <location>
        <begin position="294"/>
        <end position="308"/>
    </location>
</feature>
<gene>
    <name evidence="4" type="ORF">D9Q98_007675</name>
</gene>
<evidence type="ECO:0000313" key="5">
    <source>
        <dbReference type="Proteomes" id="UP001055712"/>
    </source>
</evidence>
<dbReference type="PANTHER" id="PTHR45632:SF3">
    <property type="entry name" value="KELCH-LIKE PROTEIN 32"/>
    <property type="match status" value="1"/>
</dbReference>
<evidence type="ECO:0000256" key="2">
    <source>
        <dbReference type="ARBA" id="ARBA00022737"/>
    </source>
</evidence>
<keyword evidence="2" id="KW-0677">Repeat</keyword>
<evidence type="ECO:0000313" key="4">
    <source>
        <dbReference type="EMBL" id="KAI3425698.1"/>
    </source>
</evidence>